<protein>
    <submittedName>
        <fullName evidence="2">AAA family ATPase</fullName>
    </submittedName>
</protein>
<evidence type="ECO:0000259" key="1">
    <source>
        <dbReference type="Pfam" id="PF02223"/>
    </source>
</evidence>
<gene>
    <name evidence="2" type="ORF">ACFFLS_14265</name>
</gene>
<dbReference type="SUPFAM" id="SSF52540">
    <property type="entry name" value="P-loop containing nucleoside triphosphate hydrolases"/>
    <property type="match status" value="1"/>
</dbReference>
<dbReference type="Pfam" id="PF02223">
    <property type="entry name" value="Thymidylate_kin"/>
    <property type="match status" value="1"/>
</dbReference>
<proteinExistence type="predicted"/>
<dbReference type="InterPro" id="IPR027417">
    <property type="entry name" value="P-loop_NTPase"/>
</dbReference>
<evidence type="ECO:0000313" key="3">
    <source>
        <dbReference type="Proteomes" id="UP001589734"/>
    </source>
</evidence>
<comment type="caution">
    <text evidence="2">The sequence shown here is derived from an EMBL/GenBank/DDBJ whole genome shotgun (WGS) entry which is preliminary data.</text>
</comment>
<dbReference type="Gene3D" id="3.40.50.300">
    <property type="entry name" value="P-loop containing nucleotide triphosphate hydrolases"/>
    <property type="match status" value="1"/>
</dbReference>
<organism evidence="2 3">
    <name type="scientific">Flavobacterium procerum</name>
    <dbReference type="NCBI Taxonomy" id="1455569"/>
    <lineage>
        <taxon>Bacteria</taxon>
        <taxon>Pseudomonadati</taxon>
        <taxon>Bacteroidota</taxon>
        <taxon>Flavobacteriia</taxon>
        <taxon>Flavobacteriales</taxon>
        <taxon>Flavobacteriaceae</taxon>
        <taxon>Flavobacterium</taxon>
    </lineage>
</organism>
<dbReference type="Proteomes" id="UP001589734">
    <property type="component" value="Unassembled WGS sequence"/>
</dbReference>
<sequence length="200" mass="22874">MYSKLRTIICITGADGSGKSTLVRALKKKWPHAHEVSIWDMLENTQVQVFSNKKDIDEYLCQLNADARLLFLAHAMEAAIDRALQSDSDIILINAYYYKYFASELAMGADKVLEDFLALRMPAPDKVIFLSHPPELNAARKKRFSKYECGCREATYQNFINFQQRSVLQLEKYIKPEWCVLNAALEPEELCALALKSITE</sequence>
<keyword evidence="3" id="KW-1185">Reference proteome</keyword>
<dbReference type="RefSeq" id="WP_379682254.1">
    <property type="nucleotide sequence ID" value="NZ_JBHLYW010000009.1"/>
</dbReference>
<accession>A0ABV6BU61</accession>
<feature type="domain" description="Thymidylate kinase-like" evidence="1">
    <location>
        <begin position="12"/>
        <end position="190"/>
    </location>
</feature>
<dbReference type="EMBL" id="JBHLYW010000009">
    <property type="protein sequence ID" value="MFC0078212.1"/>
    <property type="molecule type" value="Genomic_DNA"/>
</dbReference>
<evidence type="ECO:0000313" key="2">
    <source>
        <dbReference type="EMBL" id="MFC0078212.1"/>
    </source>
</evidence>
<dbReference type="InterPro" id="IPR039430">
    <property type="entry name" value="Thymidylate_kin-like_dom"/>
</dbReference>
<reference evidence="2 3" key="1">
    <citation type="submission" date="2024-09" db="EMBL/GenBank/DDBJ databases">
        <authorList>
            <person name="Sun Q."/>
            <person name="Mori K."/>
        </authorList>
    </citation>
    <scope>NUCLEOTIDE SEQUENCE [LARGE SCALE GENOMIC DNA]</scope>
    <source>
        <strain evidence="2 3">CGMCC 1.12926</strain>
    </source>
</reference>
<name>A0ABV6BU61_9FLAO</name>